<dbReference type="SFLD" id="SFLDG01129">
    <property type="entry name" value="C1.5:_HAD__Beta-PGM__Phosphata"/>
    <property type="match status" value="1"/>
</dbReference>
<proteinExistence type="predicted"/>
<dbReference type="Proteomes" id="UP001652624">
    <property type="component" value="Chromosome 5"/>
</dbReference>
<dbReference type="Gene3D" id="3.40.50.1000">
    <property type="entry name" value="HAD superfamily/HAD-like"/>
    <property type="match status" value="1"/>
</dbReference>
<dbReference type="InterPro" id="IPR023214">
    <property type="entry name" value="HAD_sf"/>
</dbReference>
<dbReference type="GeneID" id="103108674"/>
<keyword evidence="1" id="KW-0378">Hydrolase</keyword>
<dbReference type="SFLD" id="SFLDS00003">
    <property type="entry name" value="Haloacid_Dehalogenase"/>
    <property type="match status" value="1"/>
</dbReference>
<organism evidence="2 3">
    <name type="scientific">Erinaceus europaeus</name>
    <name type="common">Western European hedgehog</name>
    <dbReference type="NCBI Taxonomy" id="9365"/>
    <lineage>
        <taxon>Eukaryota</taxon>
        <taxon>Metazoa</taxon>
        <taxon>Chordata</taxon>
        <taxon>Craniata</taxon>
        <taxon>Vertebrata</taxon>
        <taxon>Euteleostomi</taxon>
        <taxon>Mammalia</taxon>
        <taxon>Eutheria</taxon>
        <taxon>Laurasiatheria</taxon>
        <taxon>Eulipotyphla</taxon>
        <taxon>Erinaceidae</taxon>
        <taxon>Erinaceinae</taxon>
        <taxon>Erinaceus</taxon>
    </lineage>
</organism>
<evidence type="ECO:0000313" key="2">
    <source>
        <dbReference type="Proteomes" id="UP001652624"/>
    </source>
</evidence>
<reference evidence="3" key="1">
    <citation type="submission" date="2025-08" db="UniProtKB">
        <authorList>
            <consortium name="RefSeq"/>
        </authorList>
    </citation>
    <scope>IDENTIFICATION</scope>
</reference>
<dbReference type="InterPro" id="IPR045228">
    <property type="entry name" value="Gpp1/Gpp2-like"/>
</dbReference>
<gene>
    <name evidence="3" type="primary">LOC103108674</name>
</gene>
<dbReference type="CDD" id="cd07529">
    <property type="entry name" value="HAD_AtGPP-like"/>
    <property type="match status" value="1"/>
</dbReference>
<name>A0ABM3XGC0_ERIEU</name>
<keyword evidence="2" id="KW-1185">Reference proteome</keyword>
<evidence type="ECO:0000256" key="1">
    <source>
        <dbReference type="ARBA" id="ARBA00022801"/>
    </source>
</evidence>
<accession>A0ABM3XGC0</accession>
<dbReference type="PANTHER" id="PTHR18901:SF38">
    <property type="entry name" value="PSEUDOURIDINE-5'-PHOSPHATASE"/>
    <property type="match status" value="1"/>
</dbReference>
<dbReference type="RefSeq" id="XP_060047863.1">
    <property type="nucleotide sequence ID" value="XM_060191880.1"/>
</dbReference>
<protein>
    <submittedName>
        <fullName evidence="3">Pseudouridine-5'-phosphatase-like</fullName>
    </submittedName>
</protein>
<evidence type="ECO:0000313" key="3">
    <source>
        <dbReference type="RefSeq" id="XP_060047863.1"/>
    </source>
</evidence>
<dbReference type="NCBIfam" id="TIGR01509">
    <property type="entry name" value="HAD-SF-IA-v3"/>
    <property type="match status" value="1"/>
</dbReference>
<dbReference type="Gene3D" id="1.10.150.240">
    <property type="entry name" value="Putative phosphatase, domain 2"/>
    <property type="match status" value="1"/>
</dbReference>
<dbReference type="SFLD" id="SFLDG01135">
    <property type="entry name" value="C1.5.6:_HAD__Beta-PGM__Phospha"/>
    <property type="match status" value="1"/>
</dbReference>
<dbReference type="InterPro" id="IPR036412">
    <property type="entry name" value="HAD-like_sf"/>
</dbReference>
<dbReference type="Pfam" id="PF00702">
    <property type="entry name" value="Hydrolase"/>
    <property type="match status" value="1"/>
</dbReference>
<sequence>MAVPRMSVRPVTHLLFDMDGLLLDTEQLYLKVFQDICSRYGKQYTWQVKSLVMGKTALEGAQLTVDALQLPLTSRELVAESQDKLKDLLPLAGLMPGAERLVRHLHSHQLPLAVATSSHSLNFERKTRRHQDFFALFHHVVRGDDPEVQNGKPHPDIFLTCAKRFLPPAPVDRCLVFEDSPNGVEAALAAGMQVVMVPDKNLDPALTTKATVVLDSLQDFQPELFGLPPFRECERQMCSLL</sequence>
<dbReference type="SUPFAM" id="SSF56784">
    <property type="entry name" value="HAD-like"/>
    <property type="match status" value="1"/>
</dbReference>
<dbReference type="PANTHER" id="PTHR18901">
    <property type="entry name" value="2-DEOXYGLUCOSE-6-PHOSPHATE PHOSPHATASE 2"/>
    <property type="match status" value="1"/>
</dbReference>
<dbReference type="InterPro" id="IPR023198">
    <property type="entry name" value="PGP-like_dom2"/>
</dbReference>
<dbReference type="InterPro" id="IPR006439">
    <property type="entry name" value="HAD-SF_hydro_IA"/>
</dbReference>